<name>A0A852Z9F2_9ACTN</name>
<reference evidence="2 3" key="1">
    <citation type="submission" date="2020-07" db="EMBL/GenBank/DDBJ databases">
        <title>Sequencing the genomes of 1000 actinobacteria strains.</title>
        <authorList>
            <person name="Klenk H.-P."/>
        </authorList>
    </citation>
    <scope>NUCLEOTIDE SEQUENCE [LARGE SCALE GENOMIC DNA]</scope>
    <source>
        <strain evidence="2 3">DSM 18448</strain>
    </source>
</reference>
<dbReference type="AlphaFoldDB" id="A0A852Z9F2"/>
<dbReference type="Gene3D" id="1.10.3420.10">
    <property type="entry name" value="putative ntp pyrophosphohydrolase like domain"/>
    <property type="match status" value="1"/>
</dbReference>
<dbReference type="EMBL" id="JACBZH010000001">
    <property type="protein sequence ID" value="NYH88835.1"/>
    <property type="molecule type" value="Genomic_DNA"/>
</dbReference>
<accession>A0A852Z9F2</accession>
<comment type="caution">
    <text evidence="2">The sequence shown here is derived from an EMBL/GenBank/DDBJ whole genome shotgun (WGS) entry which is preliminary data.</text>
</comment>
<sequence>MAYVIYGTACEYGIPLDAVLAEVHRSNMSKLGPDGRPILRADGKVVKGPGFSAPEIAPILRGGQADSSAEELSGGSVPVEPADRGGRG</sequence>
<evidence type="ECO:0008006" key="4">
    <source>
        <dbReference type="Google" id="ProtNLM"/>
    </source>
</evidence>
<feature type="region of interest" description="Disordered" evidence="1">
    <location>
        <begin position="60"/>
        <end position="88"/>
    </location>
</feature>
<gene>
    <name evidence="2" type="ORF">F4554_001473</name>
</gene>
<proteinExistence type="predicted"/>
<evidence type="ECO:0000313" key="2">
    <source>
        <dbReference type="EMBL" id="NYH88835.1"/>
    </source>
</evidence>
<evidence type="ECO:0000256" key="1">
    <source>
        <dbReference type="SAM" id="MobiDB-lite"/>
    </source>
</evidence>
<keyword evidence="3" id="KW-1185">Reference proteome</keyword>
<protein>
    <recommendedName>
        <fullName evidence="4">Glutaredoxin</fullName>
    </recommendedName>
</protein>
<organism evidence="2 3">
    <name type="scientific">Actinopolymorpha rutila</name>
    <dbReference type="NCBI Taxonomy" id="446787"/>
    <lineage>
        <taxon>Bacteria</taxon>
        <taxon>Bacillati</taxon>
        <taxon>Actinomycetota</taxon>
        <taxon>Actinomycetes</taxon>
        <taxon>Propionibacteriales</taxon>
        <taxon>Actinopolymorphaceae</taxon>
        <taxon>Actinopolymorpha</taxon>
    </lineage>
</organism>
<dbReference type="InterPro" id="IPR023292">
    <property type="entry name" value="NTP_PyroPHydrolase-like_dom_sf"/>
</dbReference>
<evidence type="ECO:0000313" key="3">
    <source>
        <dbReference type="Proteomes" id="UP000579605"/>
    </source>
</evidence>
<dbReference type="Proteomes" id="UP000579605">
    <property type="component" value="Unassembled WGS sequence"/>
</dbReference>